<evidence type="ECO:0000313" key="2">
    <source>
        <dbReference type="EMBL" id="KAH8704967.1"/>
    </source>
</evidence>
<dbReference type="AlphaFoldDB" id="A0AAD4Q636"/>
<dbReference type="Proteomes" id="UP001201262">
    <property type="component" value="Unassembled WGS sequence"/>
</dbReference>
<dbReference type="GeneID" id="70240540"/>
<dbReference type="Gene3D" id="3.50.30.50">
    <property type="entry name" value="Putative cyclase"/>
    <property type="match status" value="1"/>
</dbReference>
<dbReference type="PANTHER" id="PTHR34861:SF10">
    <property type="entry name" value="CYCLASE"/>
    <property type="match status" value="1"/>
</dbReference>
<comment type="caution">
    <text evidence="2">The sequence shown here is derived from an EMBL/GenBank/DDBJ whole genome shotgun (WGS) entry which is preliminary data.</text>
</comment>
<reference evidence="2" key="1">
    <citation type="submission" date="2021-12" db="EMBL/GenBank/DDBJ databases">
        <title>Convergent genome expansion in fungi linked to evolution of root-endophyte symbiosis.</title>
        <authorList>
            <consortium name="DOE Joint Genome Institute"/>
            <person name="Ke Y.-H."/>
            <person name="Bonito G."/>
            <person name="Liao H.-L."/>
            <person name="Looney B."/>
            <person name="Rojas-Flechas A."/>
            <person name="Nash J."/>
            <person name="Hameed K."/>
            <person name="Schadt C."/>
            <person name="Martin F."/>
            <person name="Crous P.W."/>
            <person name="Miettinen O."/>
            <person name="Magnuson J.K."/>
            <person name="Labbe J."/>
            <person name="Jacobson D."/>
            <person name="Doktycz M.J."/>
            <person name="Veneault-Fourrey C."/>
            <person name="Kuo A."/>
            <person name="Mondo S."/>
            <person name="Calhoun S."/>
            <person name="Riley R."/>
            <person name="Ohm R."/>
            <person name="LaButti K."/>
            <person name="Andreopoulos B."/>
            <person name="Pangilinan J."/>
            <person name="Nolan M."/>
            <person name="Tritt A."/>
            <person name="Clum A."/>
            <person name="Lipzen A."/>
            <person name="Daum C."/>
            <person name="Barry K."/>
            <person name="Grigoriev I.V."/>
            <person name="Vilgalys R."/>
        </authorList>
    </citation>
    <scope>NUCLEOTIDE SEQUENCE</scope>
    <source>
        <strain evidence="2">PMI_201</strain>
    </source>
</reference>
<accession>A0AAD4Q636</accession>
<evidence type="ECO:0000313" key="3">
    <source>
        <dbReference type="Proteomes" id="UP001201262"/>
    </source>
</evidence>
<dbReference type="GO" id="GO:0004061">
    <property type="term" value="F:arylformamidase activity"/>
    <property type="evidence" value="ECO:0007669"/>
    <property type="project" value="InterPro"/>
</dbReference>
<sequence>MSSPNEYVFPAFEDLPQVNDQPIGCLWGFFDQDGKKDELGTLNLLTPEVVKAAATEIQLGKHVQLDWSLNHLDYPGYGRFQCDHRIKDLRELGVVAFDDELRINTQSSSQWDGLKHWGLQDQALFYNGATVEQIQETPQNGIHNICNRGGIVGRGVLVDWVRWWEHKNPNEVLPSAISTHRIPVSEVEEVLRFQGTECRQGDIFIMRTDFVRWHEEASNDVRIHGTQQNQDLIGLENSMETVRWLYSKHFSAVAGDAHGFEVCPNPPDCCLHEWLLVHWGTPIGELWNLEGLSKACEEANRWSFFFTSAPLHVQGGVATPPSAIAIL</sequence>
<dbReference type="RefSeq" id="XP_046077588.1">
    <property type="nucleotide sequence ID" value="XM_046210253.1"/>
</dbReference>
<comment type="similarity">
    <text evidence="1">Belongs to the Cyclase 1 superfamily.</text>
</comment>
<evidence type="ECO:0008006" key="4">
    <source>
        <dbReference type="Google" id="ProtNLM"/>
    </source>
</evidence>
<dbReference type="Pfam" id="PF04199">
    <property type="entry name" value="Cyclase"/>
    <property type="match status" value="1"/>
</dbReference>
<protein>
    <recommendedName>
        <fullName evidence="4">Cyclase</fullName>
    </recommendedName>
</protein>
<proteinExistence type="inferred from homology"/>
<dbReference type="SUPFAM" id="SSF102198">
    <property type="entry name" value="Putative cyclase"/>
    <property type="match status" value="1"/>
</dbReference>
<dbReference type="InterPro" id="IPR007325">
    <property type="entry name" value="KFase/CYL"/>
</dbReference>
<dbReference type="PANTHER" id="PTHR34861">
    <property type="match status" value="1"/>
</dbReference>
<gene>
    <name evidence="2" type="ORF">BGW36DRAFT_284683</name>
</gene>
<evidence type="ECO:0000256" key="1">
    <source>
        <dbReference type="ARBA" id="ARBA00007865"/>
    </source>
</evidence>
<dbReference type="EMBL" id="JAJTJA010000001">
    <property type="protein sequence ID" value="KAH8704967.1"/>
    <property type="molecule type" value="Genomic_DNA"/>
</dbReference>
<keyword evidence="3" id="KW-1185">Reference proteome</keyword>
<organism evidence="2 3">
    <name type="scientific">Talaromyces proteolyticus</name>
    <dbReference type="NCBI Taxonomy" id="1131652"/>
    <lineage>
        <taxon>Eukaryota</taxon>
        <taxon>Fungi</taxon>
        <taxon>Dikarya</taxon>
        <taxon>Ascomycota</taxon>
        <taxon>Pezizomycotina</taxon>
        <taxon>Eurotiomycetes</taxon>
        <taxon>Eurotiomycetidae</taxon>
        <taxon>Eurotiales</taxon>
        <taxon>Trichocomaceae</taxon>
        <taxon>Talaromyces</taxon>
        <taxon>Talaromyces sect. Bacilispori</taxon>
    </lineage>
</organism>
<dbReference type="InterPro" id="IPR037175">
    <property type="entry name" value="KFase_sf"/>
</dbReference>
<dbReference type="GO" id="GO:0019441">
    <property type="term" value="P:L-tryptophan catabolic process to kynurenine"/>
    <property type="evidence" value="ECO:0007669"/>
    <property type="project" value="InterPro"/>
</dbReference>
<name>A0AAD4Q636_9EURO</name>